<feature type="transmembrane region" description="Helical" evidence="1">
    <location>
        <begin position="42"/>
        <end position="66"/>
    </location>
</feature>
<accession>A0A8X6R8B9</accession>
<keyword evidence="1" id="KW-0472">Membrane</keyword>
<organism evidence="2 3">
    <name type="scientific">Nephila pilipes</name>
    <name type="common">Giant wood spider</name>
    <name type="synonym">Nephila maculata</name>
    <dbReference type="NCBI Taxonomy" id="299642"/>
    <lineage>
        <taxon>Eukaryota</taxon>
        <taxon>Metazoa</taxon>
        <taxon>Ecdysozoa</taxon>
        <taxon>Arthropoda</taxon>
        <taxon>Chelicerata</taxon>
        <taxon>Arachnida</taxon>
        <taxon>Araneae</taxon>
        <taxon>Araneomorphae</taxon>
        <taxon>Entelegynae</taxon>
        <taxon>Araneoidea</taxon>
        <taxon>Nephilidae</taxon>
        <taxon>Nephila</taxon>
    </lineage>
</organism>
<dbReference type="Proteomes" id="UP000887013">
    <property type="component" value="Unassembled WGS sequence"/>
</dbReference>
<keyword evidence="1" id="KW-1133">Transmembrane helix</keyword>
<comment type="caution">
    <text evidence="2">The sequence shown here is derived from an EMBL/GenBank/DDBJ whole genome shotgun (WGS) entry which is preliminary data.</text>
</comment>
<evidence type="ECO:0000256" key="1">
    <source>
        <dbReference type="SAM" id="Phobius"/>
    </source>
</evidence>
<reference evidence="2" key="1">
    <citation type="submission" date="2020-08" db="EMBL/GenBank/DDBJ databases">
        <title>Multicomponent nature underlies the extraordinary mechanical properties of spider dragline silk.</title>
        <authorList>
            <person name="Kono N."/>
            <person name="Nakamura H."/>
            <person name="Mori M."/>
            <person name="Yoshida Y."/>
            <person name="Ohtoshi R."/>
            <person name="Malay A.D."/>
            <person name="Moran D.A.P."/>
            <person name="Tomita M."/>
            <person name="Numata K."/>
            <person name="Arakawa K."/>
        </authorList>
    </citation>
    <scope>NUCLEOTIDE SEQUENCE</scope>
</reference>
<gene>
    <name evidence="2" type="ORF">NPIL_399111</name>
</gene>
<sequence length="95" mass="10638">MQCYVQEAKCDAFTAARPAFAMYAAFCTKWLKRKSSFSKMPATLKVAGIGSGIALLAQGFCLFWLASNAYLRSMAQRCRCFYVCAVGRWAFFFAL</sequence>
<protein>
    <submittedName>
        <fullName evidence="2">Uncharacterized protein</fullName>
    </submittedName>
</protein>
<name>A0A8X6R8B9_NEPPI</name>
<dbReference type="AlphaFoldDB" id="A0A8X6R8B9"/>
<evidence type="ECO:0000313" key="2">
    <source>
        <dbReference type="EMBL" id="GFU56990.1"/>
    </source>
</evidence>
<dbReference type="EMBL" id="BMAW01039738">
    <property type="protein sequence ID" value="GFU56990.1"/>
    <property type="molecule type" value="Genomic_DNA"/>
</dbReference>
<evidence type="ECO:0000313" key="3">
    <source>
        <dbReference type="Proteomes" id="UP000887013"/>
    </source>
</evidence>
<keyword evidence="3" id="KW-1185">Reference proteome</keyword>
<keyword evidence="1" id="KW-0812">Transmembrane</keyword>
<proteinExistence type="predicted"/>